<evidence type="ECO:0000259" key="5">
    <source>
        <dbReference type="Pfam" id="PF01979"/>
    </source>
</evidence>
<dbReference type="InterPro" id="IPR051607">
    <property type="entry name" value="Metallo-dep_hydrolases"/>
</dbReference>
<dbReference type="Gene3D" id="3.20.20.140">
    <property type="entry name" value="Metal-dependent hydrolases"/>
    <property type="match status" value="1"/>
</dbReference>
<dbReference type="SUPFAM" id="SSF51338">
    <property type="entry name" value="Composite domain of metallo-dependent hydrolases"/>
    <property type="match status" value="1"/>
</dbReference>
<dbReference type="PANTHER" id="PTHR11271:SF48">
    <property type="entry name" value="AMIDOHYDROLASE-RELATED DOMAIN-CONTAINING PROTEIN"/>
    <property type="match status" value="1"/>
</dbReference>
<comment type="cofactor">
    <cofactor evidence="1">
        <name>Zn(2+)</name>
        <dbReference type="ChEBI" id="CHEBI:29105"/>
    </cofactor>
</comment>
<dbReference type="Gene3D" id="2.30.40.10">
    <property type="entry name" value="Urease, subunit C, domain 1"/>
    <property type="match status" value="1"/>
</dbReference>
<evidence type="ECO:0000256" key="4">
    <source>
        <dbReference type="ARBA" id="ARBA00022833"/>
    </source>
</evidence>
<keyword evidence="3" id="KW-0378">Hydrolase</keyword>
<dbReference type="Proteomes" id="UP001152747">
    <property type="component" value="Unassembled WGS sequence"/>
</dbReference>
<proteinExistence type="predicted"/>
<feature type="domain" description="Amidohydrolase-related" evidence="5">
    <location>
        <begin position="55"/>
        <end position="423"/>
    </location>
</feature>
<dbReference type="GO" id="GO:0019239">
    <property type="term" value="F:deaminase activity"/>
    <property type="evidence" value="ECO:0007669"/>
    <property type="project" value="TreeGrafter"/>
</dbReference>
<dbReference type="GO" id="GO:0046872">
    <property type="term" value="F:metal ion binding"/>
    <property type="evidence" value="ECO:0007669"/>
    <property type="project" value="UniProtKB-KW"/>
</dbReference>
<evidence type="ECO:0000256" key="1">
    <source>
        <dbReference type="ARBA" id="ARBA00001947"/>
    </source>
</evidence>
<dbReference type="EMBL" id="CANHGI010000004">
    <property type="protein sequence ID" value="CAI5448317.1"/>
    <property type="molecule type" value="Genomic_DNA"/>
</dbReference>
<dbReference type="InterPro" id="IPR032466">
    <property type="entry name" value="Metal_Hydrolase"/>
</dbReference>
<name>A0A9P1N597_9PELO</name>
<dbReference type="SUPFAM" id="SSF51556">
    <property type="entry name" value="Metallo-dependent hydrolases"/>
    <property type="match status" value="1"/>
</dbReference>
<dbReference type="Pfam" id="PF01979">
    <property type="entry name" value="Amidohydro_1"/>
    <property type="match status" value="1"/>
</dbReference>
<dbReference type="InterPro" id="IPR006680">
    <property type="entry name" value="Amidohydro-rel"/>
</dbReference>
<keyword evidence="2" id="KW-0479">Metal-binding</keyword>
<comment type="caution">
    <text evidence="6">The sequence shown here is derived from an EMBL/GenBank/DDBJ whole genome shotgun (WGS) entry which is preliminary data.</text>
</comment>
<keyword evidence="4" id="KW-0862">Zinc</keyword>
<evidence type="ECO:0000313" key="7">
    <source>
        <dbReference type="Proteomes" id="UP001152747"/>
    </source>
</evidence>
<evidence type="ECO:0000256" key="3">
    <source>
        <dbReference type="ARBA" id="ARBA00022801"/>
    </source>
</evidence>
<dbReference type="AlphaFoldDB" id="A0A9P1N597"/>
<evidence type="ECO:0000313" key="6">
    <source>
        <dbReference type="EMBL" id="CAI5448317.1"/>
    </source>
</evidence>
<dbReference type="GO" id="GO:0005829">
    <property type="term" value="C:cytosol"/>
    <property type="evidence" value="ECO:0007669"/>
    <property type="project" value="TreeGrafter"/>
</dbReference>
<keyword evidence="7" id="KW-1185">Reference proteome</keyword>
<accession>A0A9P1N597</accession>
<gene>
    <name evidence="6" type="ORF">CAMP_LOCUS10954</name>
</gene>
<reference evidence="6" key="1">
    <citation type="submission" date="2022-11" db="EMBL/GenBank/DDBJ databases">
        <authorList>
            <person name="Kikuchi T."/>
        </authorList>
    </citation>
    <scope>NUCLEOTIDE SEQUENCE</scope>
    <source>
        <strain evidence="6">PS1010</strain>
    </source>
</reference>
<dbReference type="OrthoDB" id="194468at2759"/>
<dbReference type="PANTHER" id="PTHR11271">
    <property type="entry name" value="GUANINE DEAMINASE"/>
    <property type="match status" value="1"/>
</dbReference>
<protein>
    <recommendedName>
        <fullName evidence="5">Amidohydrolase-related domain-containing protein</fullName>
    </recommendedName>
</protein>
<evidence type="ECO:0000256" key="2">
    <source>
        <dbReference type="ARBA" id="ARBA00022723"/>
    </source>
</evidence>
<sequence>MDVRNKTIFFAHALIDGQLVDDVEIHVDSDGRIQNIATNRVKPATFAIDLRRHVALPGFVNTHSHAFHRFLRGRSEIGKSAADTFWKWRDNMYGLVADVDKEKIYEYCHTTFTEMLNSGITSVGEFHYVHHSAERFDLDSAVIQAAIDSGIRLVLLETLYERAGFDSPPIHPIQERFISTLPEFLSNFEKLRKSTKHPRVTIGVAAHSARAVPFETIEKLLDYAQTIQVPFHIHLEEQPKEIADCQKEFGGSGPSDMILSKMRVDQTFTAVHATYTPSANMQKFAKLGANVSICPCTEGYLGDGIPKINDKLDISFGTDCNNRIGFLEEMRWACFSQQMLNNSRSVSGLSPNKLLRFATQGGARSLGLTNTIGSLKIGEFFDAVIFSLDSPVLKFTNSSEEIIDSIVLSCGNREISHVFVSGRDRKT</sequence>
<organism evidence="6 7">
    <name type="scientific">Caenorhabditis angaria</name>
    <dbReference type="NCBI Taxonomy" id="860376"/>
    <lineage>
        <taxon>Eukaryota</taxon>
        <taxon>Metazoa</taxon>
        <taxon>Ecdysozoa</taxon>
        <taxon>Nematoda</taxon>
        <taxon>Chromadorea</taxon>
        <taxon>Rhabditida</taxon>
        <taxon>Rhabditina</taxon>
        <taxon>Rhabditomorpha</taxon>
        <taxon>Rhabditoidea</taxon>
        <taxon>Rhabditidae</taxon>
        <taxon>Peloderinae</taxon>
        <taxon>Caenorhabditis</taxon>
    </lineage>
</organism>
<dbReference type="InterPro" id="IPR011059">
    <property type="entry name" value="Metal-dep_hydrolase_composite"/>
</dbReference>